<accession>A0A077R2N2</accession>
<name>A0A077R2N2_9BASI</name>
<dbReference type="Gene3D" id="2.40.70.10">
    <property type="entry name" value="Acid Proteases"/>
    <property type="match status" value="1"/>
</dbReference>
<proteinExistence type="predicted"/>
<dbReference type="InterPro" id="IPR021109">
    <property type="entry name" value="Peptidase_aspartic_dom_sf"/>
</dbReference>
<dbReference type="SUPFAM" id="SSF50630">
    <property type="entry name" value="Acid proteases"/>
    <property type="match status" value="1"/>
</dbReference>
<dbReference type="AlphaFoldDB" id="A0A077R2N2"/>
<organism evidence="2">
    <name type="scientific">Melanopsichium pennsylvanicum 4</name>
    <dbReference type="NCBI Taxonomy" id="1398559"/>
    <lineage>
        <taxon>Eukaryota</taxon>
        <taxon>Fungi</taxon>
        <taxon>Dikarya</taxon>
        <taxon>Basidiomycota</taxon>
        <taxon>Ustilaginomycotina</taxon>
        <taxon>Ustilaginomycetes</taxon>
        <taxon>Ustilaginales</taxon>
        <taxon>Ustilaginaceae</taxon>
        <taxon>Melanopsichium</taxon>
    </lineage>
</organism>
<feature type="region of interest" description="Disordered" evidence="1">
    <location>
        <begin position="127"/>
        <end position="173"/>
    </location>
</feature>
<sequence>MTAAVAIGTPETFYNLIADTGSPFLVLQNSAFHRTSSTWDAFGEANQPKISGAVGYMTTTPEPTSAGDSPVKSKMHFVIDTACLGQRAGVGSKAGNATLALTDMKELKVANGILGLSPPFDKVGAGFNSGRAGGDGGGSSSASKKSKRTASSYPANSNPNTPPASVANSQPPSQDVSFTHAFFSSEHRTALGMTGSSHFYLALSPSTPSSPLPGGQLVFPLTGTTLPTDLDGYDTQSAIYIGPESGSTFPKHPFWGIAHRPDLKFYLDDKVLDDVKVDAILLDSGTSGIVGPPSEVNKIFQAVGKDRIQITSPKGASKAVLGKAKCGDNAEFKMGFEIGAGKRAGFIAVRQNLPESYQLHDGDDLGANSSEEGGGVLGASNPKEGGDDLGANPSEGGGALMAWKSYINAGVTSYTNGINGALQVFHDWLHPSSPPGLGGTGAGGAAAGGGGGGGGVLGLGLLKRNLHQKFSLSNAPGSKAAASATPEVGGHDKNCEVTLMGSPQVDAMFPSSPGLKIWIVGLEFFQQNLVYHNIDTAVTAIVARKET</sequence>
<feature type="compositionally biased region" description="Low complexity" evidence="1">
    <location>
        <begin position="149"/>
        <end position="169"/>
    </location>
</feature>
<protein>
    <recommendedName>
        <fullName evidence="3">Peptidase A1 domain-containing protein</fullName>
    </recommendedName>
</protein>
<evidence type="ECO:0000313" key="2">
    <source>
        <dbReference type="EMBL" id="CDI56795.1"/>
    </source>
</evidence>
<evidence type="ECO:0008006" key="3">
    <source>
        <dbReference type="Google" id="ProtNLM"/>
    </source>
</evidence>
<evidence type="ECO:0000256" key="1">
    <source>
        <dbReference type="SAM" id="MobiDB-lite"/>
    </source>
</evidence>
<feature type="region of interest" description="Disordered" evidence="1">
    <location>
        <begin position="359"/>
        <end position="393"/>
    </location>
</feature>
<dbReference type="EMBL" id="HG529700">
    <property type="protein sequence ID" value="CDI56795.1"/>
    <property type="molecule type" value="Genomic_DNA"/>
</dbReference>
<reference evidence="2" key="1">
    <citation type="journal article" date="2014" name="Genome Biol. Evol.">
        <title>Gene Loss Rather Than Gene Gain Is Associated with a Host Jump from Monocots to Dicots in the Smut Fungus Melanopsichium pennsylvanicum.</title>
        <authorList>
            <person name="Sharma R."/>
            <person name="Mishra B."/>
            <person name="Runge F."/>
            <person name="Thines M."/>
        </authorList>
    </citation>
    <scope>NUCLEOTIDE SEQUENCE</scope>
    <source>
        <strain evidence="2">4</strain>
    </source>
</reference>